<comment type="caution">
    <text evidence="3">The sequence shown here is derived from an EMBL/GenBank/DDBJ whole genome shotgun (WGS) entry which is preliminary data.</text>
</comment>
<dbReference type="InterPro" id="IPR013762">
    <property type="entry name" value="Integrase-like_cat_sf"/>
</dbReference>
<gene>
    <name evidence="3" type="ORF">ABB37_10123</name>
</gene>
<dbReference type="EMBL" id="LGTL01000045">
    <property type="protein sequence ID" value="KPA73093.1"/>
    <property type="molecule type" value="Genomic_DNA"/>
</dbReference>
<evidence type="ECO:0000256" key="1">
    <source>
        <dbReference type="ARBA" id="ARBA00023172"/>
    </source>
</evidence>
<proteinExistence type="predicted"/>
<keyword evidence="1" id="KW-0233">DNA recombination</keyword>
<dbReference type="SUPFAM" id="SSF56349">
    <property type="entry name" value="DNA breaking-rejoining enzymes"/>
    <property type="match status" value="1"/>
</dbReference>
<dbReference type="VEuPathDB" id="TriTrypDB:LpyrH10_45_0020"/>
<sequence>MEGRDRNAQGVSTQSYKLTQVAGEAVLGLYTRERLGAEEDLAEAERIPPRPRAASEERRVAPIPVDAAARPVMQDYIPGPEPPPDHASDDEEEGADRRAALRIEPTAYLNWQGRHNEAVGCPREWVIYSQRPRHVSQLAWAAVTPDIRNQHIRWLRELKAMPADLLRVDLATAAATLVTRIHRARRWQWSTHTKALSKMRAALYNLPLYTNVQKPYDVTQSPEWRAAVRTAHRFERETPANPPPPITIDEYRDARDHLCTNPLPRLFLSMMWAFAARAGDIGQLRVSDVHLNPSQADEAPSGRLSLTVRRGKGARFRGPYTLASHLHREDLSVLQPLMLQRGPQQLLFAPLGPIKDSVRAALRFVNAEAALPSIRKGATRCLAASTRTEEEVMRLTGHTRNDTLQRYLGYGRHLTAEAVIAQDNAARVLLAPRERG</sequence>
<feature type="compositionally biased region" description="Basic and acidic residues" evidence="2">
    <location>
        <begin position="37"/>
        <end position="60"/>
    </location>
</feature>
<dbReference type="GO" id="GO:0006310">
    <property type="term" value="P:DNA recombination"/>
    <property type="evidence" value="ECO:0007669"/>
    <property type="project" value="UniProtKB-KW"/>
</dbReference>
<dbReference type="Gene3D" id="1.10.443.10">
    <property type="entry name" value="Intergrase catalytic core"/>
    <property type="match status" value="1"/>
</dbReference>
<dbReference type="InterPro" id="IPR011010">
    <property type="entry name" value="DNA_brk_join_enz"/>
</dbReference>
<dbReference type="OrthoDB" id="278292at2759"/>
<feature type="region of interest" description="Disordered" evidence="2">
    <location>
        <begin position="37"/>
        <end position="96"/>
    </location>
</feature>
<evidence type="ECO:0000313" key="3">
    <source>
        <dbReference type="EMBL" id="KPA73093.1"/>
    </source>
</evidence>
<dbReference type="GeneID" id="26910403"/>
<name>A0A0M9FP38_LEPPY</name>
<evidence type="ECO:0000313" key="4">
    <source>
        <dbReference type="Proteomes" id="UP000037923"/>
    </source>
</evidence>
<dbReference type="Proteomes" id="UP000037923">
    <property type="component" value="Unassembled WGS sequence"/>
</dbReference>
<dbReference type="GO" id="GO:0015074">
    <property type="term" value="P:DNA integration"/>
    <property type="evidence" value="ECO:0007669"/>
    <property type="project" value="InterPro"/>
</dbReference>
<organism evidence="3 4">
    <name type="scientific">Leptomonas pyrrhocoris</name>
    <name type="common">Firebug parasite</name>
    <dbReference type="NCBI Taxonomy" id="157538"/>
    <lineage>
        <taxon>Eukaryota</taxon>
        <taxon>Discoba</taxon>
        <taxon>Euglenozoa</taxon>
        <taxon>Kinetoplastea</taxon>
        <taxon>Metakinetoplastina</taxon>
        <taxon>Trypanosomatida</taxon>
        <taxon>Trypanosomatidae</taxon>
        <taxon>Leishmaniinae</taxon>
        <taxon>Leptomonas</taxon>
    </lineage>
</organism>
<protein>
    <submittedName>
        <fullName evidence="3">TATE DNA Transposon</fullName>
    </submittedName>
</protein>
<dbReference type="GO" id="GO:0003677">
    <property type="term" value="F:DNA binding"/>
    <property type="evidence" value="ECO:0007669"/>
    <property type="project" value="InterPro"/>
</dbReference>
<reference evidence="3 4" key="1">
    <citation type="submission" date="2015-07" db="EMBL/GenBank/DDBJ databases">
        <title>High-quality genome of monoxenous trypanosomatid Leptomonas pyrrhocoris.</title>
        <authorList>
            <person name="Flegontov P."/>
            <person name="Butenko A."/>
            <person name="Firsov S."/>
            <person name="Vlcek C."/>
            <person name="Logacheva M.D."/>
            <person name="Field M."/>
            <person name="Filatov D."/>
            <person name="Flegontova O."/>
            <person name="Gerasimov E."/>
            <person name="Jackson A.P."/>
            <person name="Kelly S."/>
            <person name="Opperdoes F."/>
            <person name="O'Reilly A."/>
            <person name="Votypka J."/>
            <person name="Yurchenko V."/>
            <person name="Lukes J."/>
        </authorList>
    </citation>
    <scope>NUCLEOTIDE SEQUENCE [LARGE SCALE GENOMIC DNA]</scope>
    <source>
        <strain evidence="3">H10</strain>
    </source>
</reference>
<dbReference type="RefSeq" id="XP_015651532.1">
    <property type="nucleotide sequence ID" value="XM_015809882.1"/>
</dbReference>
<dbReference type="AlphaFoldDB" id="A0A0M9FP38"/>
<accession>A0A0M9FP38</accession>
<keyword evidence="4" id="KW-1185">Reference proteome</keyword>
<evidence type="ECO:0000256" key="2">
    <source>
        <dbReference type="SAM" id="MobiDB-lite"/>
    </source>
</evidence>